<dbReference type="GO" id="GO:0010333">
    <property type="term" value="F:terpene synthase activity"/>
    <property type="evidence" value="ECO:0007669"/>
    <property type="project" value="InterPro"/>
</dbReference>
<dbReference type="Proteomes" id="UP000198727">
    <property type="component" value="Unassembled WGS sequence"/>
</dbReference>
<organism evidence="3 4">
    <name type="scientific">Amycolatopsis arida</name>
    <dbReference type="NCBI Taxonomy" id="587909"/>
    <lineage>
        <taxon>Bacteria</taxon>
        <taxon>Bacillati</taxon>
        <taxon>Actinomycetota</taxon>
        <taxon>Actinomycetes</taxon>
        <taxon>Pseudonocardiales</taxon>
        <taxon>Pseudonocardiaceae</taxon>
        <taxon>Amycolatopsis</taxon>
    </lineage>
</organism>
<dbReference type="SFLD" id="SFLDS00005">
    <property type="entry name" value="Isoprenoid_Synthase_Type_I"/>
    <property type="match status" value="1"/>
</dbReference>
<dbReference type="RefSeq" id="WP_092528762.1">
    <property type="nucleotide sequence ID" value="NZ_FOWW01000002.1"/>
</dbReference>
<dbReference type="GO" id="GO:0046872">
    <property type="term" value="F:metal ion binding"/>
    <property type="evidence" value="ECO:0007669"/>
    <property type="project" value="UniProtKB-KW"/>
</dbReference>
<evidence type="ECO:0000256" key="1">
    <source>
        <dbReference type="ARBA" id="ARBA00023239"/>
    </source>
</evidence>
<dbReference type="InterPro" id="IPR034686">
    <property type="entry name" value="Terpene_cyclase-like_2"/>
</dbReference>
<keyword evidence="4" id="KW-1185">Reference proteome</keyword>
<name>A0A1I5P1T3_9PSEU</name>
<dbReference type="PANTHER" id="PTHR35201:SF4">
    <property type="entry name" value="BETA-PINACENE SYNTHASE-RELATED"/>
    <property type="match status" value="1"/>
</dbReference>
<protein>
    <recommendedName>
        <fullName evidence="2">Terpene synthase</fullName>
        <ecNumber evidence="2">4.2.3.-</ecNumber>
    </recommendedName>
</protein>
<dbReference type="EC" id="4.2.3.-" evidence="2"/>
<dbReference type="AlphaFoldDB" id="A0A1I5P1T3"/>
<dbReference type="OrthoDB" id="3652909at2"/>
<reference evidence="4" key="1">
    <citation type="submission" date="2016-10" db="EMBL/GenBank/DDBJ databases">
        <authorList>
            <person name="Varghese N."/>
            <person name="Submissions S."/>
        </authorList>
    </citation>
    <scope>NUCLEOTIDE SEQUENCE [LARGE SCALE GENOMIC DNA]</scope>
    <source>
        <strain evidence="4">CGMCC 4.5579</strain>
    </source>
</reference>
<keyword evidence="2" id="KW-0479">Metal-binding</keyword>
<comment type="cofactor">
    <cofactor evidence="2">
        <name>Mg(2+)</name>
        <dbReference type="ChEBI" id="CHEBI:18420"/>
    </cofactor>
</comment>
<keyword evidence="5" id="KW-0002">3D-structure</keyword>
<dbReference type="SMR" id="A0A1I5P1T3"/>
<proteinExistence type="evidence at protein level"/>
<dbReference type="SUPFAM" id="SSF48576">
    <property type="entry name" value="Terpenoid synthases"/>
    <property type="match status" value="1"/>
</dbReference>
<dbReference type="PANTHER" id="PTHR35201">
    <property type="entry name" value="TERPENE SYNTHASE"/>
    <property type="match status" value="1"/>
</dbReference>
<evidence type="ECO:0000313" key="3">
    <source>
        <dbReference type="EMBL" id="SFP28068.1"/>
    </source>
</evidence>
<dbReference type="PDB" id="9LPB">
    <property type="method" value="X-ray"/>
    <property type="resolution" value="1.87 A"/>
    <property type="chains" value="A=1-363"/>
</dbReference>
<reference evidence="5" key="2">
    <citation type="journal article" date="2025" name="Chemistry">
        <title>Crystal Structure and Catalytic Mechanism of the cis-Eunicellane Cyclase AriE.</title>
        <authorList>
            <person name="Li F.R."/>
            <person name="Yang Q."/>
            <person name="He J."/>
            <person name="Sun X."/>
            <person name="Pan X."/>
            <person name="Xu H.M."/>
            <person name="Rudolf J.D."/>
            <person name="Dong L.B."/>
        </authorList>
    </citation>
    <scope>X-RAY CRYSTALLOGRAPHY (1.87 ANGSTROMS)</scope>
</reference>
<evidence type="ECO:0007829" key="5">
    <source>
        <dbReference type="PDB" id="9LPB"/>
    </source>
</evidence>
<dbReference type="Pfam" id="PF19086">
    <property type="entry name" value="Terpene_syn_C_2"/>
    <property type="match status" value="1"/>
</dbReference>
<gene>
    <name evidence="3" type="ORF">SAMN05421810_102118</name>
</gene>
<keyword evidence="2" id="KW-0460">Magnesium</keyword>
<sequence length="363" mass="41625">MSTVQSTAAIPAAYTPGSTFYLPEFPYLLPARRHPASDRIRRSCETWVRANMRFAMADQAEMDALIEEGAALWTCYVLPTADEDRLLNLCRYTEYLSVFDNAMVDRTKIGKDPDAAKELFHRVVNILDDRAVGPDFEWGRVLGELWRDMRVGFPEPVWDRFMAEVRRFLSGCVAEITSRSDGMVFDYDTYLKVRRDSVGMGMYFVLGEYGLGIDLTEDLTRHGELREIVDIALEHIMLTNDLFSFRAECAMDDYVNALAVLRLSEGLELQDAVDRLFTVIEGRRTDFMAARRRLESGELGGRADVRAYLDALWHMMAGNLQWSYLTSRYNGIGHVWNNVRSGIVTLHADRTEFSDRPYWSLAR</sequence>
<evidence type="ECO:0000313" key="4">
    <source>
        <dbReference type="Proteomes" id="UP000198727"/>
    </source>
</evidence>
<comment type="similarity">
    <text evidence="2">Belongs to the terpene synthase family.</text>
</comment>
<accession>A0A1I5P1T3</accession>
<dbReference type="EMBL" id="FOWW01000002">
    <property type="protein sequence ID" value="SFP28068.1"/>
    <property type="molecule type" value="Genomic_DNA"/>
</dbReference>
<dbReference type="Gene3D" id="1.10.600.10">
    <property type="entry name" value="Farnesyl Diphosphate Synthase"/>
    <property type="match status" value="1"/>
</dbReference>
<dbReference type="STRING" id="587909.SAMN05421810_102118"/>
<keyword evidence="1 2" id="KW-0456">Lyase</keyword>
<evidence type="ECO:0000256" key="2">
    <source>
        <dbReference type="RuleBase" id="RU366034"/>
    </source>
</evidence>
<dbReference type="InterPro" id="IPR008949">
    <property type="entry name" value="Isoprenoid_synthase_dom_sf"/>
</dbReference>
<dbReference type="SFLD" id="SFLDG01020">
    <property type="entry name" value="Terpene_Cyclase_Like_2"/>
    <property type="match status" value="1"/>
</dbReference>